<dbReference type="OrthoDB" id="308861at2759"/>
<protein>
    <recommendedName>
        <fullName evidence="3">Transcription initiation factor TFIID subunit 2</fullName>
    </recommendedName>
</protein>
<organism evidence="11 12">
    <name type="scientific">Saitozyma podzolica</name>
    <dbReference type="NCBI Taxonomy" id="1890683"/>
    <lineage>
        <taxon>Eukaryota</taxon>
        <taxon>Fungi</taxon>
        <taxon>Dikarya</taxon>
        <taxon>Basidiomycota</taxon>
        <taxon>Agaricomycotina</taxon>
        <taxon>Tremellomycetes</taxon>
        <taxon>Tremellales</taxon>
        <taxon>Trimorphomycetaceae</taxon>
        <taxon>Saitozyma</taxon>
    </lineage>
</organism>
<sequence>MADDGPLQRGFTLQHQRVVLDVELSGVIKGSAYLTIDPRNPSLRTVHLHASHLLDIHQVTLASPTNVNPLLPTPASYALTNPFQPLPTREPPIDLRSHPEIKRKTWSAMSEQDEGELAISVSGGWVRLLEGETRLAPIEIRIDYRLVVGRDVVDGIVFQDDHAFTTSTTYDSARIWTPCVDNLWERCTWELDFIVPKTIHDAAAVVVSSGELQEQVTHPHNPNKVIFSYLQTIPTSVQHVAFAVGPFQLYALDRILIFCLPEDYDEAVAAGSTLHKALSFFSTEFGTYPYQDFKAVFIPDAPVTTSAALAIVPTTLLHPPNVIEQAITTRETLSLCLAQQWVGINIIPRTLSDTWIVNGLALYIHSLFLRLLFGNNEYRFRLRRDIERCVRLDIGKDPICVPGTLAIDTPFINAKSPLVLHILDKHLAKAGTSLGLSRVIPRIFLAAFSDELSGNTLSTQYFFRACRKVSSMDLSTFADQWVYGSRCPHFRITSNFIRKKFTVELNVTQTPLFEGSLTVRIHEADGAPFEHVLDIKQSSKNFNLPFNTKYKRTRRSGRIAARFNQLQEDLAADEPESMAEVFAYPPWDDDEVRAEWRVADWSDENATAMLGEVGGYEWIRIDPELEWLATFEFVEKPWYWISQLQGDRDVAIQNMRLYATPVVASELAKTVLVKNYFYRVRMEAARALVTYNTSECDYIGLFLLLKLFDELYGSRPNDFSSFPDYFVRKTLITALAELRDPTTRTTWPQIRELLLNLLRSNDNTTNQYSDSHYLATLITAIGNAFSASDDDSARGDLDRAMTMDRLVPSYHNLVTQAGLQTHLKMILAGQRTNDPKLFLAYTRDGNFNPVRIIAFDCLLLCRPPGRSLAIARYLLDVVRTDSSLGVRRHVAKALSEAILMSLAIGEVFTQPPGVVEGDEAELAERQNLLIVKALRKEFAPRADFKQSLQTSLISSFTDADHDVRFALLKVAEMITSSQVEPLPGNLITIQTPVETPSLPTPRIRISMGDAKEYFPPMASAPPPAPVKLTLSATKKVPKSQTKGLPDSDLAAINVALAKLHSVPASRRPGARPCCRVPMDLSTAAAKLESGMYSSRQDFAADMRLIVSNCYAYNKKGDPMYKAGQVFEAFFNNTPPSIPALALTPAVAPPRPQPKLIIRPPSESVPPMAPPPVPLRKAEKEKPKPPAKRKSHGEVDAFLGEELDAIEGIQPRPSSPEKPPKKVKPVSEKPAIKIQPPVVPPAKAAAAAPKAPAATPKAPAATPKAPAPAPAPVPFARPRPPSDLPPSVQNTMSFKSRRAKALIATLSKDARAILFLHPVDPIRDGCPTYLDEIKEPMDFGTISTRIDGKHYKTMGQFAYDIELVFNNCRQFNPSGDITALADGLEAVYWKEWPKTVSLKMTGDEKKAMMSLINRALKEPISLFFREAVDPVALGIPQYFDIIPKEDARDLSLIKNKLNSSQYSSMHQLDEDVELMLENARIFNGEGPVVDAANVLGKWWIEQRGKME</sequence>
<comment type="subcellular location">
    <subcellularLocation>
        <location evidence="1">Nucleus</location>
    </subcellularLocation>
</comment>
<dbReference type="Pfam" id="PF25577">
    <property type="entry name" value="TPR_TAF2_C"/>
    <property type="match status" value="1"/>
</dbReference>
<dbReference type="PROSITE" id="PS50014">
    <property type="entry name" value="BROMODOMAIN_2"/>
    <property type="match status" value="3"/>
</dbReference>
<evidence type="ECO:0000313" key="12">
    <source>
        <dbReference type="Proteomes" id="UP000279259"/>
    </source>
</evidence>
<dbReference type="InterPro" id="IPR057345">
    <property type="entry name" value="Ig-like_TAF2"/>
</dbReference>
<evidence type="ECO:0000256" key="2">
    <source>
        <dbReference type="ARBA" id="ARBA00010937"/>
    </source>
</evidence>
<dbReference type="Pfam" id="PF00439">
    <property type="entry name" value="Bromodomain"/>
    <property type="match status" value="3"/>
</dbReference>
<evidence type="ECO:0000256" key="6">
    <source>
        <dbReference type="ARBA" id="ARBA00023163"/>
    </source>
</evidence>
<dbReference type="PROSITE" id="PS00633">
    <property type="entry name" value="BROMODOMAIN_1"/>
    <property type="match status" value="1"/>
</dbReference>
<keyword evidence="12" id="KW-1185">Reference proteome</keyword>
<feature type="domain" description="Bromo" evidence="10">
    <location>
        <begin position="1415"/>
        <end position="1489"/>
    </location>
</feature>
<dbReference type="SUPFAM" id="SSF47370">
    <property type="entry name" value="Bromodomain"/>
    <property type="match status" value="3"/>
</dbReference>
<comment type="similarity">
    <text evidence="2">Belongs to the TAF2 family.</text>
</comment>
<evidence type="ECO:0000256" key="4">
    <source>
        <dbReference type="ARBA" id="ARBA00023015"/>
    </source>
</evidence>
<evidence type="ECO:0000256" key="7">
    <source>
        <dbReference type="ARBA" id="ARBA00023242"/>
    </source>
</evidence>
<dbReference type="InterPro" id="IPR036427">
    <property type="entry name" value="Bromodomain-like_sf"/>
</dbReference>
<dbReference type="SMART" id="SM00297">
    <property type="entry name" value="BROMO"/>
    <property type="match status" value="3"/>
</dbReference>
<feature type="region of interest" description="Disordered" evidence="9">
    <location>
        <begin position="1206"/>
        <end position="1287"/>
    </location>
</feature>
<evidence type="ECO:0000256" key="1">
    <source>
        <dbReference type="ARBA" id="ARBA00004123"/>
    </source>
</evidence>
<comment type="caution">
    <text evidence="11">The sequence shown here is derived from an EMBL/GenBank/DDBJ whole genome shotgun (WGS) entry which is preliminary data.</text>
</comment>
<feature type="compositionally biased region" description="Pro residues" evidence="9">
    <location>
        <begin position="1162"/>
        <end position="1173"/>
    </location>
</feature>
<keyword evidence="5 8" id="KW-0103">Bromodomain</keyword>
<reference evidence="11 12" key="1">
    <citation type="submission" date="2018-11" db="EMBL/GenBank/DDBJ databases">
        <title>Genome sequence of Saitozyma podzolica DSM 27192.</title>
        <authorList>
            <person name="Aliyu H."/>
            <person name="Gorte O."/>
            <person name="Ochsenreither K."/>
        </authorList>
    </citation>
    <scope>NUCLEOTIDE SEQUENCE [LARGE SCALE GENOMIC DNA]</scope>
    <source>
        <strain evidence="11 12">DSM 27192</strain>
    </source>
</reference>
<name>A0A427YQC0_9TREE</name>
<accession>A0A427YQC0</accession>
<dbReference type="GO" id="GO:0016251">
    <property type="term" value="F:RNA polymerase II general transcription initiation factor activity"/>
    <property type="evidence" value="ECO:0007669"/>
    <property type="project" value="TreeGrafter"/>
</dbReference>
<dbReference type="SUPFAM" id="SSF55486">
    <property type="entry name" value="Metalloproteases ('zincins'), catalytic domain"/>
    <property type="match status" value="1"/>
</dbReference>
<dbReference type="Gene3D" id="1.10.390.10">
    <property type="entry name" value="Neutral Protease Domain 2"/>
    <property type="match status" value="1"/>
</dbReference>
<keyword evidence="7" id="KW-0539">Nucleus</keyword>
<dbReference type="PANTHER" id="PTHR15137">
    <property type="entry name" value="TRANSCRIPTION INITIATION FACTOR TFIID"/>
    <property type="match status" value="1"/>
</dbReference>
<evidence type="ECO:0000256" key="3">
    <source>
        <dbReference type="ARBA" id="ARBA00017363"/>
    </source>
</evidence>
<dbReference type="GO" id="GO:0005669">
    <property type="term" value="C:transcription factor TFIID complex"/>
    <property type="evidence" value="ECO:0007669"/>
    <property type="project" value="InterPro"/>
</dbReference>
<dbReference type="Gene3D" id="2.60.40.1730">
    <property type="entry name" value="tricorn interacting facor f3 domain"/>
    <property type="match status" value="1"/>
</dbReference>
<proteinExistence type="inferred from homology"/>
<dbReference type="FunFam" id="1.20.920.10:FF:000071">
    <property type="entry name" value="Unplaced genomic scaffold supercont1.3, whole genome shotgun sequence"/>
    <property type="match status" value="1"/>
</dbReference>
<dbReference type="InterPro" id="IPR037813">
    <property type="entry name" value="TAF2"/>
</dbReference>
<dbReference type="CDD" id="cd09839">
    <property type="entry name" value="M1_like_TAF2"/>
    <property type="match status" value="1"/>
</dbReference>
<feature type="region of interest" description="Disordered" evidence="9">
    <location>
        <begin position="1151"/>
        <end position="1194"/>
    </location>
</feature>
<dbReference type="GO" id="GO:0003682">
    <property type="term" value="F:chromatin binding"/>
    <property type="evidence" value="ECO:0007669"/>
    <property type="project" value="TreeGrafter"/>
</dbReference>
<feature type="domain" description="Bromo" evidence="10">
    <location>
        <begin position="1306"/>
        <end position="1378"/>
    </location>
</feature>
<feature type="compositionally biased region" description="Pro residues" evidence="9">
    <location>
        <begin position="1264"/>
        <end position="1283"/>
    </location>
</feature>
<dbReference type="InterPro" id="IPR042097">
    <property type="entry name" value="Aminopeptidase_N-like_N_sf"/>
</dbReference>
<keyword evidence="6" id="KW-0804">Transcription</keyword>
<gene>
    <name evidence="11" type="ORF">EHS25_007647</name>
</gene>
<dbReference type="EMBL" id="RSCD01000004">
    <property type="protein sequence ID" value="RSH93293.1"/>
    <property type="molecule type" value="Genomic_DNA"/>
</dbReference>
<dbReference type="STRING" id="1890683.A0A427YQC0"/>
<dbReference type="InterPro" id="IPR001487">
    <property type="entry name" value="Bromodomain"/>
</dbReference>
<dbReference type="Pfam" id="PF25316">
    <property type="entry name" value="TAF2_3rd"/>
    <property type="match status" value="1"/>
</dbReference>
<dbReference type="GO" id="GO:0000976">
    <property type="term" value="F:transcription cis-regulatory region binding"/>
    <property type="evidence" value="ECO:0007669"/>
    <property type="project" value="TreeGrafter"/>
</dbReference>
<dbReference type="Proteomes" id="UP000279259">
    <property type="component" value="Unassembled WGS sequence"/>
</dbReference>
<dbReference type="GO" id="GO:0006325">
    <property type="term" value="P:chromatin organization"/>
    <property type="evidence" value="ECO:0007669"/>
    <property type="project" value="UniProtKB-ARBA"/>
</dbReference>
<dbReference type="PANTHER" id="PTHR15137:SF9">
    <property type="entry name" value="TRANSCRIPTION INITIATION FACTOR TFIID SUBUNIT 2"/>
    <property type="match status" value="1"/>
</dbReference>
<dbReference type="SUPFAM" id="SSF63737">
    <property type="entry name" value="Leukotriene A4 hydrolase N-terminal domain"/>
    <property type="match status" value="1"/>
</dbReference>
<evidence type="ECO:0000256" key="8">
    <source>
        <dbReference type="PROSITE-ProRule" id="PRU00035"/>
    </source>
</evidence>
<evidence type="ECO:0000313" key="11">
    <source>
        <dbReference type="EMBL" id="RSH93293.1"/>
    </source>
</evidence>
<feature type="domain" description="Bromo" evidence="10">
    <location>
        <begin position="1077"/>
        <end position="1120"/>
    </location>
</feature>
<keyword evidence="4" id="KW-0805">Transcription regulation</keyword>
<dbReference type="Gene3D" id="1.20.920.10">
    <property type="entry name" value="Bromodomain-like"/>
    <property type="match status" value="3"/>
</dbReference>
<evidence type="ECO:0000256" key="5">
    <source>
        <dbReference type="ARBA" id="ARBA00023117"/>
    </source>
</evidence>
<dbReference type="InterPro" id="IPR027268">
    <property type="entry name" value="Peptidase_M4/M1_CTD_sf"/>
</dbReference>
<evidence type="ECO:0000256" key="9">
    <source>
        <dbReference type="SAM" id="MobiDB-lite"/>
    </source>
</evidence>
<feature type="compositionally biased region" description="Low complexity" evidence="9">
    <location>
        <begin position="1231"/>
        <end position="1263"/>
    </location>
</feature>
<dbReference type="GO" id="GO:0006367">
    <property type="term" value="P:transcription initiation at RNA polymerase II promoter"/>
    <property type="evidence" value="ECO:0007669"/>
    <property type="project" value="TreeGrafter"/>
</dbReference>
<dbReference type="PRINTS" id="PR00503">
    <property type="entry name" value="BROMODOMAIN"/>
</dbReference>
<dbReference type="InterPro" id="IPR018359">
    <property type="entry name" value="Bromodomain_CS"/>
</dbReference>
<evidence type="ECO:0000259" key="10">
    <source>
        <dbReference type="PROSITE" id="PS50014"/>
    </source>
</evidence>
<dbReference type="InterPro" id="IPR057991">
    <property type="entry name" value="TPR_TAF2_C"/>
</dbReference>